<dbReference type="Pfam" id="PF07727">
    <property type="entry name" value="RVT_2"/>
    <property type="match status" value="1"/>
</dbReference>
<proteinExistence type="predicted"/>
<feature type="non-terminal residue" evidence="2">
    <location>
        <position position="1"/>
    </location>
</feature>
<evidence type="ECO:0000313" key="3">
    <source>
        <dbReference type="Proteomes" id="UP000601435"/>
    </source>
</evidence>
<protein>
    <submittedName>
        <fullName evidence="2">RE1 protein</fullName>
    </submittedName>
</protein>
<organism evidence="2 3">
    <name type="scientific">Symbiodinium necroappetens</name>
    <dbReference type="NCBI Taxonomy" id="1628268"/>
    <lineage>
        <taxon>Eukaryota</taxon>
        <taxon>Sar</taxon>
        <taxon>Alveolata</taxon>
        <taxon>Dinophyceae</taxon>
        <taxon>Suessiales</taxon>
        <taxon>Symbiodiniaceae</taxon>
        <taxon>Symbiodinium</taxon>
    </lineage>
</organism>
<dbReference type="OrthoDB" id="422928at2759"/>
<feature type="non-terminal residue" evidence="2">
    <location>
        <position position="408"/>
    </location>
</feature>
<accession>A0A813BQP2</accession>
<dbReference type="AlphaFoldDB" id="A0A813BQP2"/>
<dbReference type="InterPro" id="IPR013103">
    <property type="entry name" value="RVT_2"/>
</dbReference>
<reference evidence="2" key="1">
    <citation type="submission" date="2021-02" db="EMBL/GenBank/DDBJ databases">
        <authorList>
            <person name="Dougan E. K."/>
            <person name="Rhodes N."/>
            <person name="Thang M."/>
            <person name="Chan C."/>
        </authorList>
    </citation>
    <scope>NUCLEOTIDE SEQUENCE</scope>
</reference>
<sequence>VLGWNEYMYLKWNLRMKGLPRLVKKEKMMVWTDVFKYYVAADYEVEKILEALPGPLEVVHNVSLPEARRYLERWKGAILKEVDALVSSGAVRRLSAEKARELKSKGMIILPGKAVFTAKPPSDPNDAKAGKYRRKCRIVVCGNYLPADKANVYASGTSADGLRLSVAFAVTRSWRAGATDIANAFTLAPMPGDKLFGMTPPTVVAAAGGAAAGEVWGIERVLYGLREAPRWWEVFRNERLSSARIPMDNEVLILESLETEENMWRIKVVGSDEIRGILLIYVDDLLVLSITKIIETVYKWLTDDWKCSTLQWMDEEHLRFLGVELRPMGQGIHISQAGYIRDLLRQHGVAEKPGALTVPCTREWLQDQDSDEETQPAEEALIRLAQKATGELFELPLQDGRVRTTLRQ</sequence>
<comment type="caution">
    <text evidence="2">The sequence shown here is derived from an EMBL/GenBank/DDBJ whole genome shotgun (WGS) entry which is preliminary data.</text>
</comment>
<feature type="domain" description="Reverse transcriptase Ty1/copia-type" evidence="1">
    <location>
        <begin position="111"/>
        <end position="353"/>
    </location>
</feature>
<evidence type="ECO:0000313" key="2">
    <source>
        <dbReference type="EMBL" id="CAE7917991.1"/>
    </source>
</evidence>
<gene>
    <name evidence="2" type="primary">RE1</name>
    <name evidence="2" type="ORF">SNEC2469_LOCUS31515</name>
</gene>
<keyword evidence="3" id="KW-1185">Reference proteome</keyword>
<dbReference type="EMBL" id="CAJNJA010076613">
    <property type="protein sequence ID" value="CAE7917991.1"/>
    <property type="molecule type" value="Genomic_DNA"/>
</dbReference>
<dbReference type="Proteomes" id="UP000601435">
    <property type="component" value="Unassembled WGS sequence"/>
</dbReference>
<name>A0A813BQP2_9DINO</name>
<evidence type="ECO:0000259" key="1">
    <source>
        <dbReference type="Pfam" id="PF07727"/>
    </source>
</evidence>